<dbReference type="EMBL" id="LAVV01006929">
    <property type="protein sequence ID" value="KNZ57749.1"/>
    <property type="molecule type" value="Genomic_DNA"/>
</dbReference>
<keyword evidence="2" id="KW-1185">Reference proteome</keyword>
<protein>
    <submittedName>
        <fullName evidence="1">Uncharacterized protein</fullName>
    </submittedName>
</protein>
<feature type="non-terminal residue" evidence="1">
    <location>
        <position position="1"/>
    </location>
</feature>
<evidence type="ECO:0000313" key="1">
    <source>
        <dbReference type="EMBL" id="KNZ57749.1"/>
    </source>
</evidence>
<accession>A0A0L6VAL2</accession>
<evidence type="ECO:0000313" key="2">
    <source>
        <dbReference type="Proteomes" id="UP000037035"/>
    </source>
</evidence>
<reference evidence="1 2" key="1">
    <citation type="submission" date="2015-08" db="EMBL/GenBank/DDBJ databases">
        <title>Next Generation Sequencing and Analysis of the Genome of Puccinia sorghi L Schw, the Causal Agent of Maize Common Rust.</title>
        <authorList>
            <person name="Rochi L."/>
            <person name="Burguener G."/>
            <person name="Darino M."/>
            <person name="Turjanski A."/>
            <person name="Kreff E."/>
            <person name="Dieguez M.J."/>
            <person name="Sacco F."/>
        </authorList>
    </citation>
    <scope>NUCLEOTIDE SEQUENCE [LARGE SCALE GENOMIC DNA]</scope>
    <source>
        <strain evidence="1 2">RO10H11247</strain>
    </source>
</reference>
<organism evidence="1 2">
    <name type="scientific">Puccinia sorghi</name>
    <dbReference type="NCBI Taxonomy" id="27349"/>
    <lineage>
        <taxon>Eukaryota</taxon>
        <taxon>Fungi</taxon>
        <taxon>Dikarya</taxon>
        <taxon>Basidiomycota</taxon>
        <taxon>Pucciniomycotina</taxon>
        <taxon>Pucciniomycetes</taxon>
        <taxon>Pucciniales</taxon>
        <taxon>Pucciniaceae</taxon>
        <taxon>Puccinia</taxon>
    </lineage>
</organism>
<proteinExistence type="predicted"/>
<name>A0A0L6VAL2_9BASI</name>
<gene>
    <name evidence="1" type="ORF">VP01_2082g5</name>
</gene>
<dbReference type="VEuPathDB" id="FungiDB:VP01_2082g5"/>
<dbReference type="AlphaFoldDB" id="A0A0L6VAL2"/>
<comment type="caution">
    <text evidence="1">The sequence shown here is derived from an EMBL/GenBank/DDBJ whole genome shotgun (WGS) entry which is preliminary data.</text>
</comment>
<sequence length="84" mass="9550">FNGIMECAWKATAYSHLTLPSHIPSNYLQTRMGLSCQFPKNTQAALEKIKQNFNKKKVPLRATGVLGILTREFQTLLLTLEKRT</sequence>
<dbReference type="Proteomes" id="UP000037035">
    <property type="component" value="Unassembled WGS sequence"/>
</dbReference>